<feature type="transmembrane region" description="Helical" evidence="1">
    <location>
        <begin position="9"/>
        <end position="27"/>
    </location>
</feature>
<comment type="caution">
    <text evidence="2">The sequence shown here is derived from an EMBL/GenBank/DDBJ whole genome shotgun (WGS) entry which is preliminary data.</text>
</comment>
<keyword evidence="3" id="KW-1185">Reference proteome</keyword>
<organism evidence="2 3">
    <name type="scientific">Hanstruepera neustonica</name>
    <dbReference type="NCBI Taxonomy" id="1445657"/>
    <lineage>
        <taxon>Bacteria</taxon>
        <taxon>Pseudomonadati</taxon>
        <taxon>Bacteroidota</taxon>
        <taxon>Flavobacteriia</taxon>
        <taxon>Flavobacteriales</taxon>
        <taxon>Flavobacteriaceae</taxon>
        <taxon>Hanstruepera</taxon>
    </lineage>
</organism>
<feature type="transmembrane region" description="Helical" evidence="1">
    <location>
        <begin position="60"/>
        <end position="80"/>
    </location>
</feature>
<protein>
    <submittedName>
        <fullName evidence="2">DUF2809 domain-containing protein</fullName>
    </submittedName>
</protein>
<proteinExistence type="predicted"/>
<keyword evidence="1" id="KW-0472">Membrane</keyword>
<dbReference type="InterPro" id="IPR021257">
    <property type="entry name" value="DUF2809"/>
</dbReference>
<feature type="transmembrane region" description="Helical" evidence="1">
    <location>
        <begin position="33"/>
        <end position="53"/>
    </location>
</feature>
<evidence type="ECO:0000313" key="3">
    <source>
        <dbReference type="Proteomes" id="UP000236641"/>
    </source>
</evidence>
<reference evidence="2 3" key="1">
    <citation type="submission" date="2018-01" db="EMBL/GenBank/DDBJ databases">
        <title>The draft genome of Hanstruepera neustonica JCM19743.</title>
        <authorList>
            <person name="He R.-H."/>
            <person name="Du Z.-J."/>
        </authorList>
    </citation>
    <scope>NUCLEOTIDE SEQUENCE [LARGE SCALE GENOMIC DNA]</scope>
    <source>
        <strain evidence="2 3">JCM19743</strain>
    </source>
</reference>
<feature type="transmembrane region" description="Helical" evidence="1">
    <location>
        <begin position="92"/>
        <end position="117"/>
    </location>
</feature>
<evidence type="ECO:0000313" key="2">
    <source>
        <dbReference type="EMBL" id="PNQ73763.1"/>
    </source>
</evidence>
<evidence type="ECO:0000256" key="1">
    <source>
        <dbReference type="SAM" id="Phobius"/>
    </source>
</evidence>
<name>A0A2K1E0F2_9FLAO</name>
<dbReference type="RefSeq" id="WP_103051460.1">
    <property type="nucleotide sequence ID" value="NZ_POWF01000002.1"/>
</dbReference>
<dbReference type="OrthoDB" id="5360192at2"/>
<dbReference type="EMBL" id="POWF01000002">
    <property type="protein sequence ID" value="PNQ73763.1"/>
    <property type="molecule type" value="Genomic_DNA"/>
</dbReference>
<gene>
    <name evidence="2" type="ORF">C1T31_05360</name>
</gene>
<sequence>MKLHFKKSYFIYFIVLFITEVLIAIYLKSGFIRHTFGDVLVVILIYCFVKSFIDIRPIPLALSVLLFAFIIEFLQLFNFLEFLGLQHNNMAALILGSTFQVSDLVAYSTGSMLILIFEKLKH</sequence>
<keyword evidence="1" id="KW-1133">Transmembrane helix</keyword>
<keyword evidence="1" id="KW-0812">Transmembrane</keyword>
<dbReference type="AlphaFoldDB" id="A0A2K1E0F2"/>
<dbReference type="Proteomes" id="UP000236641">
    <property type="component" value="Unassembled WGS sequence"/>
</dbReference>
<dbReference type="Pfam" id="PF10990">
    <property type="entry name" value="DUF2809"/>
    <property type="match status" value="1"/>
</dbReference>
<accession>A0A2K1E0F2</accession>